<dbReference type="SUPFAM" id="SSF81901">
    <property type="entry name" value="HCP-like"/>
    <property type="match status" value="1"/>
</dbReference>
<dbReference type="SMART" id="SM00671">
    <property type="entry name" value="SEL1"/>
    <property type="match status" value="1"/>
</dbReference>
<gene>
    <name evidence="1" type="ORF">FPAR1323_LOCUS7691</name>
</gene>
<reference evidence="1" key="1">
    <citation type="submission" date="2021-01" db="EMBL/GenBank/DDBJ databases">
        <authorList>
            <person name="Corre E."/>
            <person name="Pelletier E."/>
            <person name="Niang G."/>
            <person name="Scheremetjew M."/>
            <person name="Finn R."/>
            <person name="Kale V."/>
            <person name="Holt S."/>
            <person name="Cochrane G."/>
            <person name="Meng A."/>
            <person name="Brown T."/>
            <person name="Cohen L."/>
        </authorList>
    </citation>
    <scope>NUCLEOTIDE SEQUENCE</scope>
    <source>
        <strain evidence="1">RCC1693</strain>
    </source>
</reference>
<organism evidence="1">
    <name type="scientific">Florenciella parvula</name>
    <dbReference type="NCBI Taxonomy" id="236787"/>
    <lineage>
        <taxon>Eukaryota</taxon>
        <taxon>Sar</taxon>
        <taxon>Stramenopiles</taxon>
        <taxon>Ochrophyta</taxon>
        <taxon>Dictyochophyceae</taxon>
        <taxon>Florenciellales</taxon>
        <taxon>Florenciella</taxon>
    </lineage>
</organism>
<name>A0A7S2FUN5_9STRA</name>
<dbReference type="AlphaFoldDB" id="A0A7S2FUN5"/>
<evidence type="ECO:0000313" key="1">
    <source>
        <dbReference type="EMBL" id="CAD9412075.1"/>
    </source>
</evidence>
<dbReference type="EMBL" id="HBGT01014349">
    <property type="protein sequence ID" value="CAD9412075.1"/>
    <property type="molecule type" value="Transcribed_RNA"/>
</dbReference>
<accession>A0A7S2FUN5</accession>
<dbReference type="InterPro" id="IPR011990">
    <property type="entry name" value="TPR-like_helical_dom_sf"/>
</dbReference>
<proteinExistence type="predicted"/>
<dbReference type="Gene3D" id="1.25.40.10">
    <property type="entry name" value="Tetratricopeptide repeat domain"/>
    <property type="match status" value="1"/>
</dbReference>
<protein>
    <submittedName>
        <fullName evidence="1">Uncharacterized protein</fullName>
    </submittedName>
</protein>
<dbReference type="InterPro" id="IPR006597">
    <property type="entry name" value="Sel1-like"/>
</dbReference>
<sequence length="316" mass="35855">MLRQTVDLLRGRDHPAERRGLFAACVENAHRGSGPDMLRVGRMYEEGDGVERDMLQAIMWYKFATMAGSSEALSIMAKLCVGGETHVEGDENLDNSGNASYYGFGDPTCFHLVYFTAVRPDIVKEICADIEQKYPNQDKDKYDAFEEDWSQLGSYSPYEIRECDLPGEWRAASSACGCGATGCCRGMYQYEVWHNGCWREGDTRDEVYGGDFVGPEKLLWKGAYHIIETGPRQERVQMPFDGKVATHLIAMERVEMLQPTTDCHDRPPNHHLIANAEAKYASEKRRASEMKKGIWDPEADMFVEPPEYSSGENWWD</sequence>